<reference evidence="1 2" key="1">
    <citation type="submission" date="2016-08" db="EMBL/GenBank/DDBJ databases">
        <title>A Parts List for Fungal Cellulosomes Revealed by Comparative Genomics.</title>
        <authorList>
            <consortium name="DOE Joint Genome Institute"/>
            <person name="Haitjema C.H."/>
            <person name="Gilmore S.P."/>
            <person name="Henske J.K."/>
            <person name="Solomon K.V."/>
            <person name="De Groot R."/>
            <person name="Kuo A."/>
            <person name="Mondo S.J."/>
            <person name="Salamov A.A."/>
            <person name="Labutti K."/>
            <person name="Zhao Z."/>
            <person name="Chiniquy J."/>
            <person name="Barry K."/>
            <person name="Brewer H.M."/>
            <person name="Purvine S.O."/>
            <person name="Wright A.T."/>
            <person name="Boxma B."/>
            <person name="Van Alen T."/>
            <person name="Hackstein J.H."/>
            <person name="Baker S.E."/>
            <person name="Grigoriev I.V."/>
            <person name="O'Malley M.A."/>
        </authorList>
    </citation>
    <scope>NUCLEOTIDE SEQUENCE [LARGE SCALE GENOMIC DNA]</scope>
    <source>
        <strain evidence="1 2">S4</strain>
    </source>
</reference>
<dbReference type="AlphaFoldDB" id="A0A1Y1X9P2"/>
<name>A0A1Y1X9P2_9FUNG</name>
<gene>
    <name evidence="1" type="ORF">BCR32DRAFT_279153</name>
</gene>
<sequence length="173" mass="20608">MSSFLFSYFDFLQKNIKNPNLYSISKNELKLPFQNIKDLLSFFSLFIYPENKECIYYEISKCNEEGEIKVLLKEFQQQELSQNTINNLYSYIFSYNKEIIEALNSTEYDKILQLFCYKNLYIQKPLKIDLIIKCYKTKLNPSIALQYNGTISTILKTLIKIKSPYLNFISIHY</sequence>
<evidence type="ECO:0000313" key="2">
    <source>
        <dbReference type="Proteomes" id="UP000193944"/>
    </source>
</evidence>
<dbReference type="Proteomes" id="UP000193944">
    <property type="component" value="Unassembled WGS sequence"/>
</dbReference>
<protein>
    <submittedName>
        <fullName evidence="1">Uncharacterized protein</fullName>
    </submittedName>
</protein>
<comment type="caution">
    <text evidence="1">The sequence shown here is derived from an EMBL/GenBank/DDBJ whole genome shotgun (WGS) entry which is preliminary data.</text>
</comment>
<dbReference type="EMBL" id="MCFG01000102">
    <property type="protein sequence ID" value="ORX82136.1"/>
    <property type="molecule type" value="Genomic_DNA"/>
</dbReference>
<organism evidence="1 2">
    <name type="scientific">Anaeromyces robustus</name>
    <dbReference type="NCBI Taxonomy" id="1754192"/>
    <lineage>
        <taxon>Eukaryota</taxon>
        <taxon>Fungi</taxon>
        <taxon>Fungi incertae sedis</taxon>
        <taxon>Chytridiomycota</taxon>
        <taxon>Chytridiomycota incertae sedis</taxon>
        <taxon>Neocallimastigomycetes</taxon>
        <taxon>Neocallimastigales</taxon>
        <taxon>Neocallimastigaceae</taxon>
        <taxon>Anaeromyces</taxon>
    </lineage>
</organism>
<proteinExistence type="predicted"/>
<accession>A0A1Y1X9P2</accession>
<reference evidence="1 2" key="2">
    <citation type="submission" date="2016-08" db="EMBL/GenBank/DDBJ databases">
        <title>Pervasive Adenine N6-methylation of Active Genes in Fungi.</title>
        <authorList>
            <consortium name="DOE Joint Genome Institute"/>
            <person name="Mondo S.J."/>
            <person name="Dannebaum R.O."/>
            <person name="Kuo R.C."/>
            <person name="Labutti K."/>
            <person name="Haridas S."/>
            <person name="Kuo A."/>
            <person name="Salamov A."/>
            <person name="Ahrendt S.R."/>
            <person name="Lipzen A."/>
            <person name="Sullivan W."/>
            <person name="Andreopoulos W.B."/>
            <person name="Clum A."/>
            <person name="Lindquist E."/>
            <person name="Daum C."/>
            <person name="Ramamoorthy G.K."/>
            <person name="Gryganskyi A."/>
            <person name="Culley D."/>
            <person name="Magnuson J.K."/>
            <person name="James T.Y."/>
            <person name="O'Malley M.A."/>
            <person name="Stajich J.E."/>
            <person name="Spatafora J.W."/>
            <person name="Visel A."/>
            <person name="Grigoriev I.V."/>
        </authorList>
    </citation>
    <scope>NUCLEOTIDE SEQUENCE [LARGE SCALE GENOMIC DNA]</scope>
    <source>
        <strain evidence="1 2">S4</strain>
    </source>
</reference>
<dbReference type="OrthoDB" id="10374033at2759"/>
<evidence type="ECO:0000313" key="1">
    <source>
        <dbReference type="EMBL" id="ORX82136.1"/>
    </source>
</evidence>
<keyword evidence="2" id="KW-1185">Reference proteome</keyword>